<dbReference type="GO" id="GO:0006508">
    <property type="term" value="P:proteolysis"/>
    <property type="evidence" value="ECO:0007669"/>
    <property type="project" value="UniProtKB-KW"/>
</dbReference>
<dbReference type="Proteomes" id="UP000198857">
    <property type="component" value="Unassembled WGS sequence"/>
</dbReference>
<dbReference type="InterPro" id="IPR050131">
    <property type="entry name" value="Peptidase_S8_subtilisin-like"/>
</dbReference>
<keyword evidence="3" id="KW-0378">Hydrolase</keyword>
<dbReference type="EMBL" id="FOWQ01000009">
    <property type="protein sequence ID" value="SFP85625.1"/>
    <property type="molecule type" value="Genomic_DNA"/>
</dbReference>
<dbReference type="Gene3D" id="3.40.50.200">
    <property type="entry name" value="Peptidase S8/S53 domain"/>
    <property type="match status" value="1"/>
</dbReference>
<keyword evidence="2" id="KW-0645">Protease</keyword>
<accession>A0A1I5TRF7</accession>
<dbReference type="Pfam" id="PF00082">
    <property type="entry name" value="Peptidase_S8"/>
    <property type="match status" value="1"/>
</dbReference>
<dbReference type="InterPro" id="IPR015500">
    <property type="entry name" value="Peptidase_S8_subtilisin-rel"/>
</dbReference>
<evidence type="ECO:0000313" key="7">
    <source>
        <dbReference type="EMBL" id="SFP85625.1"/>
    </source>
</evidence>
<dbReference type="STRING" id="1523247.SAMN05660464_4472"/>
<evidence type="ECO:0000256" key="4">
    <source>
        <dbReference type="ARBA" id="ARBA00022825"/>
    </source>
</evidence>
<gene>
    <name evidence="7" type="ORF">SAMN05660464_4472</name>
</gene>
<protein>
    <submittedName>
        <fullName evidence="7">Subtilase family protein</fullName>
    </submittedName>
</protein>
<proteinExistence type="inferred from homology"/>
<dbReference type="InterPro" id="IPR000209">
    <property type="entry name" value="Peptidase_S8/S53_dom"/>
</dbReference>
<dbReference type="InterPro" id="IPR036852">
    <property type="entry name" value="Peptidase_S8/S53_dom_sf"/>
</dbReference>
<evidence type="ECO:0000256" key="2">
    <source>
        <dbReference type="ARBA" id="ARBA00022670"/>
    </source>
</evidence>
<keyword evidence="4" id="KW-0720">Serine protease</keyword>
<comment type="caution">
    <text evidence="5">Lacks conserved residue(s) required for the propagation of feature annotation.</text>
</comment>
<evidence type="ECO:0000256" key="3">
    <source>
        <dbReference type="ARBA" id="ARBA00022801"/>
    </source>
</evidence>
<dbReference type="SUPFAM" id="SSF52743">
    <property type="entry name" value="Subtilisin-like"/>
    <property type="match status" value="1"/>
</dbReference>
<dbReference type="AlphaFoldDB" id="A0A1I5TRF7"/>
<name>A0A1I5TRF7_9ACTN</name>
<sequence length="602" mass="63741">MTTATAQRILDAFRHRAGEVATALAAHAAIPVAVDPTLLNLIRSRFFIDPPDVLPYTVEAELLLSPLFRSIGPDLYQMDSDLRDLLLADLDVRYGAERAGEVAELLHQYSVETSPWTGLPRLDAAQRLTSYSFIDPDSAAQALKRADAFGSHSLADPQWRVAMREDFDRTSRATPSRSFDRALSAAKADRWKDFLVLFARGAERLPMHDSAGSARVLLDLGRRLTTAPKAYLGLVAEELVGVIDAVAGRSPVHGRQLRSLARDLLRAASAGQDASAQLQELGRLLEDVTSQSAPSPRARASWALRRMGVPLAWSEFGVDGSGVRVAVLATGTDGQHPDLVGKVWASYDFTGGPEDAAASVDPNGYGTSLASLVAGGDASGEAIGVSPGARLLSAVVLRADGSGREGDLLAALEWAEDQHADVVVIPLGSSRQERSPIFAEMIQVIDELGIIVVCAVGNEGHGHLLTPGNEPLAIGVGSTDREDEAASFSSGGVVPMDDDVYVKPDLVAPGVDIRTAQAGGGWRPMSGTGCSAGLLGGAVALLLSATSIRQQLSGRELTESVRQCLYSSAVELGQSGKDERYGWGLVDAYGAIREAWSLGFSM</sequence>
<dbReference type="PANTHER" id="PTHR43806:SF11">
    <property type="entry name" value="CEREVISIN-RELATED"/>
    <property type="match status" value="1"/>
</dbReference>
<evidence type="ECO:0000256" key="1">
    <source>
        <dbReference type="ARBA" id="ARBA00011073"/>
    </source>
</evidence>
<keyword evidence="8" id="KW-1185">Reference proteome</keyword>
<organism evidence="7 8">
    <name type="scientific">Geodermatophilus dictyosporus</name>
    <dbReference type="NCBI Taxonomy" id="1523247"/>
    <lineage>
        <taxon>Bacteria</taxon>
        <taxon>Bacillati</taxon>
        <taxon>Actinomycetota</taxon>
        <taxon>Actinomycetes</taxon>
        <taxon>Geodermatophilales</taxon>
        <taxon>Geodermatophilaceae</taxon>
        <taxon>Geodermatophilus</taxon>
    </lineage>
</organism>
<reference evidence="8" key="1">
    <citation type="submission" date="2016-10" db="EMBL/GenBank/DDBJ databases">
        <authorList>
            <person name="Varghese N."/>
            <person name="Submissions S."/>
        </authorList>
    </citation>
    <scope>NUCLEOTIDE SEQUENCE [LARGE SCALE GENOMIC DNA]</scope>
    <source>
        <strain evidence="8">DSM 44208</strain>
    </source>
</reference>
<dbReference type="PANTHER" id="PTHR43806">
    <property type="entry name" value="PEPTIDASE S8"/>
    <property type="match status" value="1"/>
</dbReference>
<dbReference type="GO" id="GO:0004252">
    <property type="term" value="F:serine-type endopeptidase activity"/>
    <property type="evidence" value="ECO:0007669"/>
    <property type="project" value="InterPro"/>
</dbReference>
<dbReference type="PRINTS" id="PR00723">
    <property type="entry name" value="SUBTILISIN"/>
</dbReference>
<evidence type="ECO:0000256" key="5">
    <source>
        <dbReference type="PROSITE-ProRule" id="PRU01240"/>
    </source>
</evidence>
<dbReference type="PROSITE" id="PS51892">
    <property type="entry name" value="SUBTILASE"/>
    <property type="match status" value="1"/>
</dbReference>
<feature type="domain" description="Peptidase S8/S53" evidence="6">
    <location>
        <begin position="320"/>
        <end position="584"/>
    </location>
</feature>
<evidence type="ECO:0000313" key="8">
    <source>
        <dbReference type="Proteomes" id="UP000198857"/>
    </source>
</evidence>
<evidence type="ECO:0000259" key="6">
    <source>
        <dbReference type="Pfam" id="PF00082"/>
    </source>
</evidence>
<comment type="similarity">
    <text evidence="1 5">Belongs to the peptidase S8 family.</text>
</comment>